<dbReference type="InterPro" id="IPR010982">
    <property type="entry name" value="Lambda_DNA-bd_dom_sf"/>
</dbReference>
<comment type="caution">
    <text evidence="5">The sequence shown here is derived from an EMBL/GenBank/DDBJ whole genome shotgun (WGS) entry which is preliminary data.</text>
</comment>
<feature type="domain" description="HTH cro/C1-type" evidence="4">
    <location>
        <begin position="53"/>
        <end position="96"/>
    </location>
</feature>
<dbReference type="PANTHER" id="PTHR36511:SF4">
    <property type="entry name" value="ANTITOXIN MQSA"/>
    <property type="match status" value="1"/>
</dbReference>
<dbReference type="RefSeq" id="WP_048428509.1">
    <property type="nucleotide sequence ID" value="NZ_JTHF01000127.1"/>
</dbReference>
<keyword evidence="1" id="KW-0805">Transcription regulation</keyword>
<keyword evidence="6" id="KW-1185">Reference proteome</keyword>
<keyword evidence="3" id="KW-0804">Transcription</keyword>
<evidence type="ECO:0000313" key="5">
    <source>
        <dbReference type="EMBL" id="KMO25295.1"/>
    </source>
</evidence>
<name>A0ABR5HFF0_9HYPH</name>
<dbReference type="EMBL" id="JTHG01000058">
    <property type="protein sequence ID" value="KMO25295.1"/>
    <property type="molecule type" value="Genomic_DNA"/>
</dbReference>
<dbReference type="PROSITE" id="PS50943">
    <property type="entry name" value="HTH_CROC1"/>
    <property type="match status" value="1"/>
</dbReference>
<evidence type="ECO:0000256" key="2">
    <source>
        <dbReference type="ARBA" id="ARBA00023125"/>
    </source>
</evidence>
<keyword evidence="2" id="KW-0238">DNA-binding</keyword>
<sequence length="122" mass="13448">MARVSLEDLRKVAAPVDRAKIDATTEEDIRRHMIEDGEDPDEEPTGYRLVWPIAAIRSRLGMTQSTFADALGVPVATLRNWEQGRTQPDPAAVALLRIVEREPEAAFRALGVAYPAPAEQQG</sequence>
<gene>
    <name evidence="5" type="ORF">QR79_08175</name>
</gene>
<dbReference type="SUPFAM" id="SSF47413">
    <property type="entry name" value="lambda repressor-like DNA-binding domains"/>
    <property type="match status" value="1"/>
</dbReference>
<proteinExistence type="predicted"/>
<evidence type="ECO:0000313" key="6">
    <source>
        <dbReference type="Proteomes" id="UP000036471"/>
    </source>
</evidence>
<dbReference type="CDD" id="cd00093">
    <property type="entry name" value="HTH_XRE"/>
    <property type="match status" value="1"/>
</dbReference>
<protein>
    <submittedName>
        <fullName evidence="5">XRE family transcriptional regulator</fullName>
    </submittedName>
</protein>
<evidence type="ECO:0000259" key="4">
    <source>
        <dbReference type="PROSITE" id="PS50943"/>
    </source>
</evidence>
<dbReference type="InterPro" id="IPR001387">
    <property type="entry name" value="Cro/C1-type_HTH"/>
</dbReference>
<dbReference type="Pfam" id="PF01381">
    <property type="entry name" value="HTH_3"/>
    <property type="match status" value="1"/>
</dbReference>
<dbReference type="InterPro" id="IPR052359">
    <property type="entry name" value="HTH-type_reg/antitoxin"/>
</dbReference>
<dbReference type="PANTHER" id="PTHR36511">
    <property type="entry name" value="MERR FAMILY BACTERIAL REGULATORY PROTEIN"/>
    <property type="match status" value="1"/>
</dbReference>
<dbReference type="SMART" id="SM00530">
    <property type="entry name" value="HTH_XRE"/>
    <property type="match status" value="1"/>
</dbReference>
<reference evidence="5 6" key="1">
    <citation type="submission" date="2014-11" db="EMBL/GenBank/DDBJ databases">
        <title>Comparative genomics of Methylobacterium species.</title>
        <authorList>
            <person name="Chaudhry V."/>
            <person name="Patil P.B."/>
        </authorList>
    </citation>
    <scope>NUCLEOTIDE SEQUENCE [LARGE SCALE GENOMIC DNA]</scope>
    <source>
        <strain evidence="5 6">SE3.6</strain>
    </source>
</reference>
<dbReference type="Gene3D" id="1.10.260.40">
    <property type="entry name" value="lambda repressor-like DNA-binding domains"/>
    <property type="match status" value="1"/>
</dbReference>
<evidence type="ECO:0000256" key="1">
    <source>
        <dbReference type="ARBA" id="ARBA00023015"/>
    </source>
</evidence>
<organism evidence="5 6">
    <name type="scientific">Methylobacterium indicum</name>
    <dbReference type="NCBI Taxonomy" id="1775910"/>
    <lineage>
        <taxon>Bacteria</taxon>
        <taxon>Pseudomonadati</taxon>
        <taxon>Pseudomonadota</taxon>
        <taxon>Alphaproteobacteria</taxon>
        <taxon>Hyphomicrobiales</taxon>
        <taxon>Methylobacteriaceae</taxon>
        <taxon>Methylobacterium</taxon>
    </lineage>
</organism>
<accession>A0ABR5HFF0</accession>
<evidence type="ECO:0000256" key="3">
    <source>
        <dbReference type="ARBA" id="ARBA00023163"/>
    </source>
</evidence>
<dbReference type="Proteomes" id="UP000036471">
    <property type="component" value="Unassembled WGS sequence"/>
</dbReference>